<feature type="coiled-coil region" evidence="11">
    <location>
        <begin position="258"/>
        <end position="285"/>
    </location>
</feature>
<evidence type="ECO:0000256" key="5">
    <source>
        <dbReference type="ARBA" id="ARBA00022824"/>
    </source>
</evidence>
<evidence type="ECO:0000256" key="7">
    <source>
        <dbReference type="ARBA" id="ARBA00023180"/>
    </source>
</evidence>
<dbReference type="InterPro" id="IPR044865">
    <property type="entry name" value="MRH_dom"/>
</dbReference>
<accession>A0AAN8JN61</accession>
<evidence type="ECO:0000259" key="14">
    <source>
        <dbReference type="PROSITE" id="PS51914"/>
    </source>
</evidence>
<dbReference type="FunFam" id="2.70.130.10:FF:000002">
    <property type="entry name" value="protein OS-9 isoform X1"/>
    <property type="match status" value="1"/>
</dbReference>
<sequence>MATKTNFLFLSCTIFLAIIYEVEPFLDFEELKSIHYGIDILNNPVLLGEESPVGSIQLTSKYGQNYQCSIPDQVEQERRQEERERVALETGVLELLKPMETSACLIKTRDWWSYEFCYKKHIRQFHLEDGKIKGDVIFIGQYESDFDWNNETLKEQKLKNSHALNRYHSQKYVNGSKCDLTNGFRSAEVRFVCEDTVNDYISRIDEPQTCAYILTVHTNKICNHPHLKPASPKTPVPITCNPLVDQQQYNDYLLHLAAEEEMKKEAELKERIVQLENEKRDRLTQLETEKQTRLQDAEMGDEQTVLTGRTETYRVVGDSSKTLDTPQLEKAIHKAFDKEINKIEQQTGTESTDMKMSIKVIENMEDLESVLREQLTEAQKQKTAKLRKSSEIDKDNKKEESETINRQKENLNPEESDDEKKEKTDEDEEIIGYFQQEIDEVKKVFQAQDPEIKDQISESVRSQFETIINEVCY</sequence>
<comment type="similarity">
    <text evidence="2">Belongs to the OS-9 family.</text>
</comment>
<dbReference type="GO" id="GO:0030970">
    <property type="term" value="P:retrograde protein transport, ER to cytosol"/>
    <property type="evidence" value="ECO:0007669"/>
    <property type="project" value="TreeGrafter"/>
</dbReference>
<evidence type="ECO:0000256" key="12">
    <source>
        <dbReference type="SAM" id="MobiDB-lite"/>
    </source>
</evidence>
<protein>
    <recommendedName>
        <fullName evidence="10">Protein OS-9</fullName>
    </recommendedName>
</protein>
<dbReference type="InterPro" id="IPR012913">
    <property type="entry name" value="OS9-like_dom"/>
</dbReference>
<evidence type="ECO:0000256" key="1">
    <source>
        <dbReference type="ARBA" id="ARBA00004319"/>
    </source>
</evidence>
<dbReference type="InterPro" id="IPR045149">
    <property type="entry name" value="OS-9-like"/>
</dbReference>
<evidence type="ECO:0000256" key="3">
    <source>
        <dbReference type="ARBA" id="ARBA00022729"/>
    </source>
</evidence>
<feature type="chain" id="PRO_5042876595" description="Protein OS-9" evidence="13">
    <location>
        <begin position="25"/>
        <end position="473"/>
    </location>
</feature>
<dbReference type="Pfam" id="PF07915">
    <property type="entry name" value="PRKCSH"/>
    <property type="match status" value="1"/>
</dbReference>
<feature type="domain" description="MRH" evidence="14">
    <location>
        <begin position="102"/>
        <end position="224"/>
    </location>
</feature>
<evidence type="ECO:0000313" key="16">
    <source>
        <dbReference type="Proteomes" id="UP001347796"/>
    </source>
</evidence>
<keyword evidence="7" id="KW-0325">Glycoprotein</keyword>
<dbReference type="Gene3D" id="2.70.130.10">
    <property type="entry name" value="Mannose-6-phosphate receptor binding domain"/>
    <property type="match status" value="1"/>
</dbReference>
<evidence type="ECO:0000256" key="13">
    <source>
        <dbReference type="SAM" id="SignalP"/>
    </source>
</evidence>
<keyword evidence="4" id="KW-0430">Lectin</keyword>
<evidence type="ECO:0000256" key="6">
    <source>
        <dbReference type="ARBA" id="ARBA00023157"/>
    </source>
</evidence>
<dbReference type="Proteomes" id="UP001347796">
    <property type="component" value="Unassembled WGS sequence"/>
</dbReference>
<comment type="subunit">
    <text evidence="9">Component of the HRD1 complex, which comprises at least SYNV1/HRD1, DERL1/2, FAM8A1, HERPUD1/HERP, OS9, SEL1L and UBE2J1. FAM8A1 is stabilized by interaction with SYNV1, which prevents its proteasomal degradation. OS9 and UBE2J1 recruitment to the complex may be mediated by SEL1L. Through this complex, may interact with ERLEC1 and HSPA5. Interacts (via C-terminus) with CPNE6 (via second C2 domain); this interaction occurs in a calcium-dependent manner in vitro. Interacts with CREB3.</text>
</comment>
<evidence type="ECO:0000256" key="10">
    <source>
        <dbReference type="ARBA" id="ARBA00069647"/>
    </source>
</evidence>
<feature type="signal peptide" evidence="13">
    <location>
        <begin position="1"/>
        <end position="24"/>
    </location>
</feature>
<dbReference type="GO" id="GO:0005788">
    <property type="term" value="C:endoplasmic reticulum lumen"/>
    <property type="evidence" value="ECO:0007669"/>
    <property type="project" value="UniProtKB-SubCell"/>
</dbReference>
<dbReference type="PANTHER" id="PTHR15414:SF5">
    <property type="entry name" value="PROTEIN OS-9"/>
    <property type="match status" value="1"/>
</dbReference>
<evidence type="ECO:0000256" key="9">
    <source>
        <dbReference type="ARBA" id="ARBA00066177"/>
    </source>
</evidence>
<evidence type="ECO:0000256" key="11">
    <source>
        <dbReference type="SAM" id="Coils"/>
    </source>
</evidence>
<name>A0AAN8JN61_PATCE</name>
<keyword evidence="11" id="KW-0175">Coiled coil</keyword>
<evidence type="ECO:0000256" key="2">
    <source>
        <dbReference type="ARBA" id="ARBA00009918"/>
    </source>
</evidence>
<dbReference type="GO" id="GO:0030968">
    <property type="term" value="P:endoplasmic reticulum unfolded protein response"/>
    <property type="evidence" value="ECO:0007669"/>
    <property type="project" value="InterPro"/>
</dbReference>
<dbReference type="SUPFAM" id="SSF50911">
    <property type="entry name" value="Mannose 6-phosphate receptor domain"/>
    <property type="match status" value="1"/>
</dbReference>
<organism evidence="15 16">
    <name type="scientific">Patella caerulea</name>
    <name type="common">Rayed Mediterranean limpet</name>
    <dbReference type="NCBI Taxonomy" id="87958"/>
    <lineage>
        <taxon>Eukaryota</taxon>
        <taxon>Metazoa</taxon>
        <taxon>Spiralia</taxon>
        <taxon>Lophotrochozoa</taxon>
        <taxon>Mollusca</taxon>
        <taxon>Gastropoda</taxon>
        <taxon>Patellogastropoda</taxon>
        <taxon>Patelloidea</taxon>
        <taxon>Patellidae</taxon>
        <taxon>Patella</taxon>
    </lineage>
</organism>
<keyword evidence="16" id="KW-1185">Reference proteome</keyword>
<comment type="caution">
    <text evidence="15">The sequence shown here is derived from an EMBL/GenBank/DDBJ whole genome shotgun (WGS) entry which is preliminary data.</text>
</comment>
<evidence type="ECO:0000256" key="4">
    <source>
        <dbReference type="ARBA" id="ARBA00022734"/>
    </source>
</evidence>
<reference evidence="15 16" key="1">
    <citation type="submission" date="2024-01" db="EMBL/GenBank/DDBJ databases">
        <title>The genome of the rayed Mediterranean limpet Patella caerulea (Linnaeus, 1758).</title>
        <authorList>
            <person name="Anh-Thu Weber A."/>
            <person name="Halstead-Nussloch G."/>
        </authorList>
    </citation>
    <scope>NUCLEOTIDE SEQUENCE [LARGE SCALE GENOMIC DNA]</scope>
    <source>
        <strain evidence="15">AATW-2023a</strain>
        <tissue evidence="15">Whole specimen</tissue>
    </source>
</reference>
<dbReference type="AlphaFoldDB" id="A0AAN8JN61"/>
<feature type="compositionally biased region" description="Basic and acidic residues" evidence="12">
    <location>
        <begin position="388"/>
        <end position="411"/>
    </location>
</feature>
<dbReference type="EMBL" id="JAZGQO010000007">
    <property type="protein sequence ID" value="KAK6181142.1"/>
    <property type="molecule type" value="Genomic_DNA"/>
</dbReference>
<dbReference type="PANTHER" id="PTHR15414">
    <property type="entry name" value="OS-9-RELATED"/>
    <property type="match status" value="1"/>
</dbReference>
<keyword evidence="3 13" id="KW-0732">Signal</keyword>
<evidence type="ECO:0000313" key="15">
    <source>
        <dbReference type="EMBL" id="KAK6181142.1"/>
    </source>
</evidence>
<dbReference type="PROSITE" id="PS51914">
    <property type="entry name" value="MRH"/>
    <property type="match status" value="1"/>
</dbReference>
<feature type="region of interest" description="Disordered" evidence="12">
    <location>
        <begin position="381"/>
        <end position="428"/>
    </location>
</feature>
<keyword evidence="6" id="KW-1015">Disulfide bond</keyword>
<keyword evidence="5" id="KW-0256">Endoplasmic reticulum</keyword>
<proteinExistence type="inferred from homology"/>
<comment type="function">
    <text evidence="8">Lectin component of the HRD1 complex, which functions in endoplasmic reticulum (ER) quality control and ER-associated degradation (ERAD). Specifically recognizes and binds improperly folded glycoproteins as well as hyperglycosylated proteins, retain them in the ER, and transfers them to the ubiquitination machinery and promote their degradation. Possible targets include TRPV4 as well as hyperglycosylated HSP90B1.</text>
</comment>
<evidence type="ECO:0000256" key="8">
    <source>
        <dbReference type="ARBA" id="ARBA00053710"/>
    </source>
</evidence>
<dbReference type="InterPro" id="IPR009011">
    <property type="entry name" value="Man6P_isomerase_rcpt-bd_dom_sf"/>
</dbReference>
<dbReference type="GO" id="GO:0030246">
    <property type="term" value="F:carbohydrate binding"/>
    <property type="evidence" value="ECO:0007669"/>
    <property type="project" value="UniProtKB-KW"/>
</dbReference>
<gene>
    <name evidence="15" type="ORF">SNE40_009068</name>
</gene>
<comment type="subcellular location">
    <subcellularLocation>
        <location evidence="1">Endoplasmic reticulum lumen</location>
    </subcellularLocation>
</comment>